<feature type="transmembrane region" description="Helical" evidence="7">
    <location>
        <begin position="80"/>
        <end position="98"/>
    </location>
</feature>
<dbReference type="Pfam" id="PF00884">
    <property type="entry name" value="Sulfatase"/>
    <property type="match status" value="1"/>
</dbReference>
<gene>
    <name evidence="9" type="ORF">WNY58_10790</name>
</gene>
<dbReference type="Proteomes" id="UP001449225">
    <property type="component" value="Unassembled WGS sequence"/>
</dbReference>
<keyword evidence="2" id="KW-1003">Cell membrane</keyword>
<protein>
    <submittedName>
        <fullName evidence="9">Phosphoethanolamine transferase</fullName>
    </submittedName>
</protein>
<sequence>MEQLLTRLVNLGKSAPKRAFLIIFLCLALCDLFLVRDLTWLMENWTGKRFWVNYSFSLISLLLLMVILAPSKNGSVRSLFMFFILGTQIAQQSYFAIYRNFVTVFDLRFVAADPLLTLELWLDNAIILKPLLLLLIELPLLLLLFRLELKPKLWLRACSVVVASLFFLLVSFSWYGISKFQFSAVAYAGVFPSLIERNAFEGKLADKPVLTPQKPVEGLPNIVFIVGESLTLDHTGIAGYERQTTPKLQQMMAANELILYRNAVSIGTRTLSSVPYMLTGLQGIDPHGLVYSSPTIFNYAKAAGYKTALISAQDFQWRNVDQIFVDQDLDFYRSGTDFSASVSVSEGADDMKVLEEGILPYLQTALDRKSEAPMLLVAQMNGSHYPYSSHSPDYIKQFLPENNPNGMNAYDNTVLYTDLYLTSLVKAVRQKDPNAWVFFSSDHGQDVSHNKTSFNAGYGSGVIHNALMVFPPADAIDTLKANETAPVSQADIFATILKLMQIQPVTEINGINLMSKIDPARLRVVSAYMKTLHNEPNAVLVLPDLRYIHIDFDRQSATLPDGKTIQPYQELMPEYRAIFDRRLTPTQHGEL</sequence>
<evidence type="ECO:0000256" key="3">
    <source>
        <dbReference type="ARBA" id="ARBA00022679"/>
    </source>
</evidence>
<evidence type="ECO:0000256" key="2">
    <source>
        <dbReference type="ARBA" id="ARBA00022475"/>
    </source>
</evidence>
<keyword evidence="10" id="KW-1185">Reference proteome</keyword>
<accession>A0ABU9TT45</accession>
<dbReference type="PANTHER" id="PTHR30443:SF0">
    <property type="entry name" value="PHOSPHOETHANOLAMINE TRANSFERASE EPTA"/>
    <property type="match status" value="1"/>
</dbReference>
<evidence type="ECO:0000256" key="1">
    <source>
        <dbReference type="ARBA" id="ARBA00004651"/>
    </source>
</evidence>
<feature type="transmembrane region" description="Helical" evidence="7">
    <location>
        <begin position="20"/>
        <end position="38"/>
    </location>
</feature>
<dbReference type="InterPro" id="IPR058130">
    <property type="entry name" value="PEA_transf_C"/>
</dbReference>
<evidence type="ECO:0000256" key="5">
    <source>
        <dbReference type="ARBA" id="ARBA00022989"/>
    </source>
</evidence>
<dbReference type="EMBL" id="JBBMRA010000009">
    <property type="protein sequence ID" value="MEM5536876.1"/>
    <property type="molecule type" value="Genomic_DNA"/>
</dbReference>
<dbReference type="InterPro" id="IPR017850">
    <property type="entry name" value="Alkaline_phosphatase_core_sf"/>
</dbReference>
<name>A0ABU9TT45_9GAMM</name>
<dbReference type="RefSeq" id="WP_342854520.1">
    <property type="nucleotide sequence ID" value="NZ_JBBMRA010000009.1"/>
</dbReference>
<feature type="domain" description="Sulfatase N-terminal" evidence="8">
    <location>
        <begin position="220"/>
        <end position="502"/>
    </location>
</feature>
<keyword evidence="3 9" id="KW-0808">Transferase</keyword>
<reference evidence="9 10" key="1">
    <citation type="submission" date="2024-03" db="EMBL/GenBank/DDBJ databases">
        <title>Community enrichment and isolation of bacterial strains for fucoidan degradation.</title>
        <authorList>
            <person name="Sichert A."/>
        </authorList>
    </citation>
    <scope>NUCLEOTIDE SEQUENCE [LARGE SCALE GENOMIC DNA]</scope>
    <source>
        <strain evidence="9 10">AS76</strain>
    </source>
</reference>
<feature type="transmembrane region" description="Helical" evidence="7">
    <location>
        <begin position="126"/>
        <end position="145"/>
    </location>
</feature>
<evidence type="ECO:0000313" key="10">
    <source>
        <dbReference type="Proteomes" id="UP001449225"/>
    </source>
</evidence>
<evidence type="ECO:0000256" key="7">
    <source>
        <dbReference type="SAM" id="Phobius"/>
    </source>
</evidence>
<dbReference type="GO" id="GO:0016740">
    <property type="term" value="F:transferase activity"/>
    <property type="evidence" value="ECO:0007669"/>
    <property type="project" value="UniProtKB-KW"/>
</dbReference>
<dbReference type="Gene3D" id="3.40.720.10">
    <property type="entry name" value="Alkaline Phosphatase, subunit A"/>
    <property type="match status" value="1"/>
</dbReference>
<evidence type="ECO:0000259" key="8">
    <source>
        <dbReference type="Pfam" id="PF00884"/>
    </source>
</evidence>
<evidence type="ECO:0000256" key="6">
    <source>
        <dbReference type="ARBA" id="ARBA00023136"/>
    </source>
</evidence>
<proteinExistence type="predicted"/>
<comment type="subcellular location">
    <subcellularLocation>
        <location evidence="1">Cell membrane</location>
        <topology evidence="1">Multi-pass membrane protein</topology>
    </subcellularLocation>
</comment>
<dbReference type="SUPFAM" id="SSF53649">
    <property type="entry name" value="Alkaline phosphatase-like"/>
    <property type="match status" value="1"/>
</dbReference>
<keyword evidence="5 7" id="KW-1133">Transmembrane helix</keyword>
<feature type="transmembrane region" description="Helical" evidence="7">
    <location>
        <begin position="50"/>
        <end position="68"/>
    </location>
</feature>
<keyword evidence="4 7" id="KW-0812">Transmembrane</keyword>
<organism evidence="9 10">
    <name type="scientific">Neptuniibacter pectenicola</name>
    <dbReference type="NCBI Taxonomy" id="1806669"/>
    <lineage>
        <taxon>Bacteria</taxon>
        <taxon>Pseudomonadati</taxon>
        <taxon>Pseudomonadota</taxon>
        <taxon>Gammaproteobacteria</taxon>
        <taxon>Oceanospirillales</taxon>
        <taxon>Oceanospirillaceae</taxon>
        <taxon>Neptuniibacter</taxon>
    </lineage>
</organism>
<dbReference type="InterPro" id="IPR000917">
    <property type="entry name" value="Sulfatase_N"/>
</dbReference>
<keyword evidence="6 7" id="KW-0472">Membrane</keyword>
<feature type="transmembrane region" description="Helical" evidence="7">
    <location>
        <begin position="157"/>
        <end position="177"/>
    </location>
</feature>
<evidence type="ECO:0000256" key="4">
    <source>
        <dbReference type="ARBA" id="ARBA00022692"/>
    </source>
</evidence>
<comment type="caution">
    <text evidence="9">The sequence shown here is derived from an EMBL/GenBank/DDBJ whole genome shotgun (WGS) entry which is preliminary data.</text>
</comment>
<evidence type="ECO:0000313" key="9">
    <source>
        <dbReference type="EMBL" id="MEM5536876.1"/>
    </source>
</evidence>
<dbReference type="PANTHER" id="PTHR30443">
    <property type="entry name" value="INNER MEMBRANE PROTEIN"/>
    <property type="match status" value="1"/>
</dbReference>
<dbReference type="InterPro" id="IPR040423">
    <property type="entry name" value="PEA_transferase"/>
</dbReference>
<dbReference type="CDD" id="cd16017">
    <property type="entry name" value="LptA"/>
    <property type="match status" value="1"/>
</dbReference>